<evidence type="ECO:0000256" key="1">
    <source>
        <dbReference type="ARBA" id="ARBA00004123"/>
    </source>
</evidence>
<dbReference type="InterPro" id="IPR036864">
    <property type="entry name" value="Zn2-C6_fun-type_DNA-bd_sf"/>
</dbReference>
<dbReference type="Proteomes" id="UP000799441">
    <property type="component" value="Unassembled WGS sequence"/>
</dbReference>
<dbReference type="PROSITE" id="PS50048">
    <property type="entry name" value="ZN2_CY6_FUNGAL_2"/>
    <property type="match status" value="1"/>
</dbReference>
<feature type="compositionally biased region" description="Polar residues" evidence="3">
    <location>
        <begin position="64"/>
        <end position="73"/>
    </location>
</feature>
<evidence type="ECO:0000256" key="2">
    <source>
        <dbReference type="ARBA" id="ARBA00023242"/>
    </source>
</evidence>
<dbReference type="AlphaFoldDB" id="A0A9P4URU4"/>
<dbReference type="InterPro" id="IPR001138">
    <property type="entry name" value="Zn2Cys6_DnaBD"/>
</dbReference>
<dbReference type="Gene3D" id="4.10.240.10">
    <property type="entry name" value="Zn(2)-C6 fungal-type DNA-binding domain"/>
    <property type="match status" value="1"/>
</dbReference>
<feature type="region of interest" description="Disordered" evidence="3">
    <location>
        <begin position="47"/>
        <end position="121"/>
    </location>
</feature>
<dbReference type="GO" id="GO:0008270">
    <property type="term" value="F:zinc ion binding"/>
    <property type="evidence" value="ECO:0007669"/>
    <property type="project" value="InterPro"/>
</dbReference>
<gene>
    <name evidence="5" type="ORF">K431DRAFT_259967</name>
</gene>
<comment type="subcellular location">
    <subcellularLocation>
        <location evidence="1">Nucleus</location>
    </subcellularLocation>
</comment>
<dbReference type="GO" id="GO:0005634">
    <property type="term" value="C:nucleus"/>
    <property type="evidence" value="ECO:0007669"/>
    <property type="project" value="UniProtKB-SubCell"/>
</dbReference>
<dbReference type="CDD" id="cd00067">
    <property type="entry name" value="GAL4"/>
    <property type="match status" value="1"/>
</dbReference>
<keyword evidence="6" id="KW-1185">Reference proteome</keyword>
<feature type="domain" description="Zn(2)-C6 fungal-type" evidence="4">
    <location>
        <begin position="14"/>
        <end position="46"/>
    </location>
</feature>
<organism evidence="5 6">
    <name type="scientific">Polychaeton citri CBS 116435</name>
    <dbReference type="NCBI Taxonomy" id="1314669"/>
    <lineage>
        <taxon>Eukaryota</taxon>
        <taxon>Fungi</taxon>
        <taxon>Dikarya</taxon>
        <taxon>Ascomycota</taxon>
        <taxon>Pezizomycotina</taxon>
        <taxon>Dothideomycetes</taxon>
        <taxon>Dothideomycetidae</taxon>
        <taxon>Capnodiales</taxon>
        <taxon>Capnodiaceae</taxon>
        <taxon>Polychaeton</taxon>
    </lineage>
</organism>
<dbReference type="SMART" id="SM00066">
    <property type="entry name" value="GAL4"/>
    <property type="match status" value="1"/>
</dbReference>
<reference evidence="5" key="1">
    <citation type="journal article" date="2020" name="Stud. Mycol.">
        <title>101 Dothideomycetes genomes: a test case for predicting lifestyles and emergence of pathogens.</title>
        <authorList>
            <person name="Haridas S."/>
            <person name="Albert R."/>
            <person name="Binder M."/>
            <person name="Bloem J."/>
            <person name="Labutti K."/>
            <person name="Salamov A."/>
            <person name="Andreopoulos B."/>
            <person name="Baker S."/>
            <person name="Barry K."/>
            <person name="Bills G."/>
            <person name="Bluhm B."/>
            <person name="Cannon C."/>
            <person name="Castanera R."/>
            <person name="Culley D."/>
            <person name="Daum C."/>
            <person name="Ezra D."/>
            <person name="Gonzalez J."/>
            <person name="Henrissat B."/>
            <person name="Kuo A."/>
            <person name="Liang C."/>
            <person name="Lipzen A."/>
            <person name="Lutzoni F."/>
            <person name="Magnuson J."/>
            <person name="Mondo S."/>
            <person name="Nolan M."/>
            <person name="Ohm R."/>
            <person name="Pangilinan J."/>
            <person name="Park H.-J."/>
            <person name="Ramirez L."/>
            <person name="Alfaro M."/>
            <person name="Sun H."/>
            <person name="Tritt A."/>
            <person name="Yoshinaga Y."/>
            <person name="Zwiers L.-H."/>
            <person name="Turgeon B."/>
            <person name="Goodwin S."/>
            <person name="Spatafora J."/>
            <person name="Crous P."/>
            <person name="Grigoriev I."/>
        </authorList>
    </citation>
    <scope>NUCLEOTIDE SEQUENCE</scope>
    <source>
        <strain evidence="5">CBS 116435</strain>
    </source>
</reference>
<dbReference type="PANTHER" id="PTHR31001">
    <property type="entry name" value="UNCHARACTERIZED TRANSCRIPTIONAL REGULATORY PROTEIN"/>
    <property type="match status" value="1"/>
</dbReference>
<accession>A0A9P4URU4</accession>
<dbReference type="Pfam" id="PF00172">
    <property type="entry name" value="Zn_clus"/>
    <property type="match status" value="1"/>
</dbReference>
<protein>
    <recommendedName>
        <fullName evidence="4">Zn(2)-C6 fungal-type domain-containing protein</fullName>
    </recommendedName>
</protein>
<keyword evidence="2" id="KW-0539">Nucleus</keyword>
<dbReference type="InterPro" id="IPR050613">
    <property type="entry name" value="Sec_Metabolite_Reg"/>
</dbReference>
<sequence length="711" mass="79284">MSAVISRANGRQASCEPCRKSKIRCDHEKPVCARCRRRGLQARCWYNPSPMTRARSGPDGANDVPSSTRSSRLPPNANPDEVETRSDRHHVVRPTGTDHNDRSHSSILRPGNQTSRGSDHNEKIRCERLAIVTKILGEMRHLQVIEELLNEYFSQVALVPKILISRIASAVREDPAFISLICPPVVGSSNVLPQLVDRILLSTAAKVDITPGLDIESFCSLYCGGSLRVETLGLICTVAARSLFHKRYYDLQEPDKFIQMLFRCSNLSLRLARDVVSQTNDVLVWLAYENMLLATIVEGDASLGVWQRLGDLSSDVYALGLHRETSLSAQIMPFFLSELRRRTYASAYQADKMLAHIFDRPPRIPGRYSDCKMPLDLADEELFGKSPDILKQARGRLSHDGWGTDEKYRSTTWARLRYIVGEFREETTEYSFFSLASDDLSKLRELSGRCHSKWDALPSHLHYNEGCWNSDLPRRVCMMLAKVYLSYLHVDFQIHRMLAKHHPDSLGELWAVSAKMLQTFLQVVKYRDRDCVSPRDLPTVVLAYGLPPAIVLTAALQDILRDDSCTLPLGLNWSMLVRSLSVFNSHLESICGPGQLNHEFCVHASKKISKTLDEILESLASSPTRTAPVGGLTSATIQYTSPSALPALGVAGDKAPINTAVANSATWDYTAPNGSNDAMTLNDIDALSGPDLADWAMNIDWTGTDSVWNTL</sequence>
<evidence type="ECO:0000313" key="6">
    <source>
        <dbReference type="Proteomes" id="UP000799441"/>
    </source>
</evidence>
<evidence type="ECO:0000313" key="5">
    <source>
        <dbReference type="EMBL" id="KAF2726027.1"/>
    </source>
</evidence>
<dbReference type="PANTHER" id="PTHR31001:SF40">
    <property type="entry name" value="ZN(II)2CYS6 TRANSCRIPTION FACTOR (EUROFUNG)"/>
    <property type="match status" value="1"/>
</dbReference>
<evidence type="ECO:0000256" key="3">
    <source>
        <dbReference type="SAM" id="MobiDB-lite"/>
    </source>
</evidence>
<proteinExistence type="predicted"/>
<dbReference type="EMBL" id="MU003766">
    <property type="protein sequence ID" value="KAF2726027.1"/>
    <property type="molecule type" value="Genomic_DNA"/>
</dbReference>
<dbReference type="SUPFAM" id="SSF57701">
    <property type="entry name" value="Zn2/Cys6 DNA-binding domain"/>
    <property type="match status" value="1"/>
</dbReference>
<comment type="caution">
    <text evidence="5">The sequence shown here is derived from an EMBL/GenBank/DDBJ whole genome shotgun (WGS) entry which is preliminary data.</text>
</comment>
<evidence type="ECO:0000259" key="4">
    <source>
        <dbReference type="PROSITE" id="PS50048"/>
    </source>
</evidence>
<dbReference type="OrthoDB" id="4898680at2759"/>
<dbReference type="PROSITE" id="PS00463">
    <property type="entry name" value="ZN2_CY6_FUNGAL_1"/>
    <property type="match status" value="1"/>
</dbReference>
<dbReference type="GO" id="GO:0000981">
    <property type="term" value="F:DNA-binding transcription factor activity, RNA polymerase II-specific"/>
    <property type="evidence" value="ECO:0007669"/>
    <property type="project" value="InterPro"/>
</dbReference>
<dbReference type="CDD" id="cd12148">
    <property type="entry name" value="fungal_TF_MHR"/>
    <property type="match status" value="1"/>
</dbReference>
<name>A0A9P4URU4_9PEZI</name>